<dbReference type="EMBL" id="MU004862">
    <property type="protein sequence ID" value="KAF2646981.1"/>
    <property type="molecule type" value="Genomic_DNA"/>
</dbReference>
<evidence type="ECO:0000313" key="1">
    <source>
        <dbReference type="EMBL" id="KAF2646981.1"/>
    </source>
</evidence>
<reference evidence="1" key="1">
    <citation type="journal article" date="2020" name="Stud. Mycol.">
        <title>101 Dothideomycetes genomes: a test case for predicting lifestyles and emergence of pathogens.</title>
        <authorList>
            <person name="Haridas S."/>
            <person name="Albert R."/>
            <person name="Binder M."/>
            <person name="Bloem J."/>
            <person name="Labutti K."/>
            <person name="Salamov A."/>
            <person name="Andreopoulos B."/>
            <person name="Baker S."/>
            <person name="Barry K."/>
            <person name="Bills G."/>
            <person name="Bluhm B."/>
            <person name="Cannon C."/>
            <person name="Castanera R."/>
            <person name="Culley D."/>
            <person name="Daum C."/>
            <person name="Ezra D."/>
            <person name="Gonzalez J."/>
            <person name="Henrissat B."/>
            <person name="Kuo A."/>
            <person name="Liang C."/>
            <person name="Lipzen A."/>
            <person name="Lutzoni F."/>
            <person name="Magnuson J."/>
            <person name="Mondo S."/>
            <person name="Nolan M."/>
            <person name="Ohm R."/>
            <person name="Pangilinan J."/>
            <person name="Park H.-J."/>
            <person name="Ramirez L."/>
            <person name="Alfaro M."/>
            <person name="Sun H."/>
            <person name="Tritt A."/>
            <person name="Yoshinaga Y."/>
            <person name="Zwiers L.-H."/>
            <person name="Turgeon B."/>
            <person name="Goodwin S."/>
            <person name="Spatafora J."/>
            <person name="Crous P."/>
            <person name="Grigoriev I."/>
        </authorList>
    </citation>
    <scope>NUCLEOTIDE SEQUENCE</scope>
    <source>
        <strain evidence="1">CBS 122681</strain>
    </source>
</reference>
<gene>
    <name evidence="1" type="ORF">K491DRAFT_615584</name>
</gene>
<accession>A0A6A6SJ28</accession>
<organism evidence="1 2">
    <name type="scientific">Lophiostoma macrostomum CBS 122681</name>
    <dbReference type="NCBI Taxonomy" id="1314788"/>
    <lineage>
        <taxon>Eukaryota</taxon>
        <taxon>Fungi</taxon>
        <taxon>Dikarya</taxon>
        <taxon>Ascomycota</taxon>
        <taxon>Pezizomycotina</taxon>
        <taxon>Dothideomycetes</taxon>
        <taxon>Pleosporomycetidae</taxon>
        <taxon>Pleosporales</taxon>
        <taxon>Lophiostomataceae</taxon>
        <taxon>Lophiostoma</taxon>
    </lineage>
</organism>
<proteinExistence type="predicted"/>
<sequence length="238" mass="26611">MTTGKQGKKHWVEAQMVSSATYDGGISFNMIYKDAKRRDHARGFIIIAEEVLGLGNAKELCDIYHLSSDTEDNEALKNICLFESDIGFFAAALSMVQGRSTPTYLQLFDLGNPFKGPLTETYPGGSFATHTFDIVTLLGGVHEDGLPESYQSIIKNWRDSVLDFAVDGKAPCTIFNDQNRPALMVNEHGVREITGAEYLDHDDGRRRRLLRLADVVAGNAGRDKLWVEVCRRWLMYGK</sequence>
<evidence type="ECO:0000313" key="2">
    <source>
        <dbReference type="Proteomes" id="UP000799324"/>
    </source>
</evidence>
<evidence type="ECO:0008006" key="3">
    <source>
        <dbReference type="Google" id="ProtNLM"/>
    </source>
</evidence>
<keyword evidence="2" id="KW-1185">Reference proteome</keyword>
<dbReference type="OrthoDB" id="6846267at2759"/>
<dbReference type="AlphaFoldDB" id="A0A6A6SJ28"/>
<name>A0A6A6SJ28_9PLEO</name>
<protein>
    <recommendedName>
        <fullName evidence="3">Carboxylesterase type B domain-containing protein</fullName>
    </recommendedName>
</protein>
<dbReference type="Proteomes" id="UP000799324">
    <property type="component" value="Unassembled WGS sequence"/>
</dbReference>